<evidence type="ECO:0000313" key="2">
    <source>
        <dbReference type="Proteomes" id="UP000075359"/>
    </source>
</evidence>
<accession>A0A151CHE5</accession>
<comment type="caution">
    <text evidence="1">The sequence shown here is derived from an EMBL/GenBank/DDBJ whole genome shotgun (WGS) entry which is preliminary data.</text>
</comment>
<dbReference type="CDD" id="cd03801">
    <property type="entry name" value="GT4_PimA-like"/>
    <property type="match status" value="1"/>
</dbReference>
<evidence type="ECO:0000313" key="1">
    <source>
        <dbReference type="EMBL" id="KYJ86919.1"/>
    </source>
</evidence>
<dbReference type="Proteomes" id="UP000075359">
    <property type="component" value="Unassembled WGS sequence"/>
</dbReference>
<name>A0A151CHE5_9BACT</name>
<dbReference type="GO" id="GO:0016740">
    <property type="term" value="F:transferase activity"/>
    <property type="evidence" value="ECO:0007669"/>
    <property type="project" value="UniProtKB-KW"/>
</dbReference>
<dbReference type="PANTHER" id="PTHR12526:SF630">
    <property type="entry name" value="GLYCOSYLTRANSFERASE"/>
    <property type="match status" value="1"/>
</dbReference>
<keyword evidence="1" id="KW-0808">Transferase</keyword>
<organism evidence="1 2">
    <name type="scientific">Sulfurovum riftiae</name>
    <dbReference type="NCBI Taxonomy" id="1630136"/>
    <lineage>
        <taxon>Bacteria</taxon>
        <taxon>Pseudomonadati</taxon>
        <taxon>Campylobacterota</taxon>
        <taxon>Epsilonproteobacteria</taxon>
        <taxon>Campylobacterales</taxon>
        <taxon>Sulfurovaceae</taxon>
        <taxon>Sulfurovum</taxon>
    </lineage>
</organism>
<dbReference type="PANTHER" id="PTHR12526">
    <property type="entry name" value="GLYCOSYLTRANSFERASE"/>
    <property type="match status" value="1"/>
</dbReference>
<dbReference type="Pfam" id="PF13692">
    <property type="entry name" value="Glyco_trans_1_4"/>
    <property type="match status" value="1"/>
</dbReference>
<dbReference type="AlphaFoldDB" id="A0A151CHE5"/>
<dbReference type="Gene3D" id="3.40.50.2000">
    <property type="entry name" value="Glycogen Phosphorylase B"/>
    <property type="match status" value="2"/>
</dbReference>
<dbReference type="EMBL" id="LNKT01000012">
    <property type="protein sequence ID" value="KYJ86919.1"/>
    <property type="molecule type" value="Genomic_DNA"/>
</dbReference>
<proteinExistence type="predicted"/>
<gene>
    <name evidence="1" type="ORF">AS592_08875</name>
</gene>
<keyword evidence="2" id="KW-1185">Reference proteome</keyword>
<dbReference type="STRING" id="1630136.AS592_08875"/>
<sequence>MTSLMFCTKYTSSGATSRYRSFMFARKMLNKNYNISISSFLYSGYLYDLYHQRPISKVKTFFSYLSRIFSLLTASKNLVIEYELFPYLPYWFEALFLKNRQYILNFDDNVWDNYKDKFWLKQKYDKLVQRADGVIVANDFLENKVKPLNSKVIKIPTVVDLEDYRETTEKNKTFTLVWIGTPVTYRYIESHAEIFRELAKKIEFELCIIATEELERRAIESVPMQFVEWSPENEVHYLKKAHVGIMPLDEDAFSQGKSAFKLIQYLAAGIPLVGSSIGENSRVIHDGKNGYLVSAKEQWIEKMELLYKDTLLREKFSEESTKEAYSYSIQKFFPQYREFVDSVFAAEKESS</sequence>
<protein>
    <submittedName>
        <fullName evidence="1">Glycosyl transferase family 1</fullName>
    </submittedName>
</protein>
<dbReference type="SUPFAM" id="SSF53756">
    <property type="entry name" value="UDP-Glycosyltransferase/glycogen phosphorylase"/>
    <property type="match status" value="1"/>
</dbReference>
<reference evidence="1 2" key="1">
    <citation type="submission" date="2015-11" db="EMBL/GenBank/DDBJ databases">
        <title>Draft genome of Sulfurovum riftiae 1812E, a member of the Epsilonproteobacteria isolated from the tube of the deep-sea hydrothermal vent tubewom Riftia pachyptila.</title>
        <authorList>
            <person name="Vetriani C."/>
            <person name="Giovannelli D."/>
        </authorList>
    </citation>
    <scope>NUCLEOTIDE SEQUENCE [LARGE SCALE GENOMIC DNA]</scope>
    <source>
        <strain evidence="1 2">1812E</strain>
    </source>
</reference>